<gene>
    <name evidence="2" type="ORF">FO435_07130</name>
</gene>
<feature type="transmembrane region" description="Helical" evidence="1">
    <location>
        <begin position="51"/>
        <end position="73"/>
    </location>
</feature>
<comment type="caution">
    <text evidence="2">The sequence shown here is derived from an EMBL/GenBank/DDBJ whole genome shotgun (WGS) entry which is preliminary data.</text>
</comment>
<evidence type="ECO:0000313" key="3">
    <source>
        <dbReference type="Proteomes" id="UP000320012"/>
    </source>
</evidence>
<reference evidence="2 3" key="1">
    <citation type="submission" date="2019-07" db="EMBL/GenBank/DDBJ databases">
        <title>Genome sequence of Weissella cibaria GK1.</title>
        <authorList>
            <person name="Choi H.-J."/>
        </authorList>
    </citation>
    <scope>NUCLEOTIDE SEQUENCE [LARGE SCALE GENOMIC DNA]</scope>
    <source>
        <strain evidence="2 3">GK1</strain>
    </source>
</reference>
<sequence>MMKKFVDYLPFIGTLAFLIGYMYHMEALNIVMGLSYVLWGVLKRRETKKAAFTLSALLGVAIIFVELVVMAGWR</sequence>
<dbReference type="EMBL" id="VNHC01000002">
    <property type="protein sequence ID" value="TVV27667.1"/>
    <property type="molecule type" value="Genomic_DNA"/>
</dbReference>
<dbReference type="AlphaFoldDB" id="A0A9Q8JIU3"/>
<dbReference type="Proteomes" id="UP000320012">
    <property type="component" value="Unassembled WGS sequence"/>
</dbReference>
<dbReference type="RefSeq" id="WP_128735946.1">
    <property type="nucleotide sequence ID" value="NZ_CBCSCI010000007.1"/>
</dbReference>
<protein>
    <submittedName>
        <fullName evidence="2">Uncharacterized protein</fullName>
    </submittedName>
</protein>
<feature type="transmembrane region" description="Helical" evidence="1">
    <location>
        <begin position="12"/>
        <end position="39"/>
    </location>
</feature>
<organism evidence="2 3">
    <name type="scientific">Weissella cibaria</name>
    <dbReference type="NCBI Taxonomy" id="137591"/>
    <lineage>
        <taxon>Bacteria</taxon>
        <taxon>Bacillati</taxon>
        <taxon>Bacillota</taxon>
        <taxon>Bacilli</taxon>
        <taxon>Lactobacillales</taxon>
        <taxon>Lactobacillaceae</taxon>
        <taxon>Weissella</taxon>
    </lineage>
</organism>
<keyword evidence="1" id="KW-0812">Transmembrane</keyword>
<keyword evidence="1" id="KW-0472">Membrane</keyword>
<evidence type="ECO:0000313" key="2">
    <source>
        <dbReference type="EMBL" id="TVV27667.1"/>
    </source>
</evidence>
<name>A0A9Q8JIU3_9LACO</name>
<keyword evidence="1" id="KW-1133">Transmembrane helix</keyword>
<evidence type="ECO:0000256" key="1">
    <source>
        <dbReference type="SAM" id="Phobius"/>
    </source>
</evidence>
<proteinExistence type="predicted"/>
<accession>A0A9Q8JIU3</accession>